<dbReference type="PROSITE" id="PS00041">
    <property type="entry name" value="HTH_ARAC_FAMILY_1"/>
    <property type="match status" value="1"/>
</dbReference>
<dbReference type="GO" id="GO:0003700">
    <property type="term" value="F:DNA-binding transcription factor activity"/>
    <property type="evidence" value="ECO:0007669"/>
    <property type="project" value="InterPro"/>
</dbReference>
<feature type="domain" description="HTH araC/xylS-type" evidence="4">
    <location>
        <begin position="169"/>
        <end position="267"/>
    </location>
</feature>
<organism evidence="5 6">
    <name type="scientific">Paenibacillus oceani</name>
    <dbReference type="NCBI Taxonomy" id="2772510"/>
    <lineage>
        <taxon>Bacteria</taxon>
        <taxon>Bacillati</taxon>
        <taxon>Bacillota</taxon>
        <taxon>Bacilli</taxon>
        <taxon>Bacillales</taxon>
        <taxon>Paenibacillaceae</taxon>
        <taxon>Paenibacillus</taxon>
    </lineage>
</organism>
<dbReference type="SUPFAM" id="SSF46689">
    <property type="entry name" value="Homeodomain-like"/>
    <property type="match status" value="2"/>
</dbReference>
<keyword evidence="3" id="KW-0804">Transcription</keyword>
<evidence type="ECO:0000313" key="5">
    <source>
        <dbReference type="EMBL" id="MBD2862114.1"/>
    </source>
</evidence>
<dbReference type="GO" id="GO:0043565">
    <property type="term" value="F:sequence-specific DNA binding"/>
    <property type="evidence" value="ECO:0007669"/>
    <property type="project" value="InterPro"/>
</dbReference>
<evidence type="ECO:0000313" key="6">
    <source>
        <dbReference type="Proteomes" id="UP000639396"/>
    </source>
</evidence>
<reference evidence="5" key="1">
    <citation type="submission" date="2020-09" db="EMBL/GenBank/DDBJ databases">
        <title>A novel bacterium of genus Paenibacillus, isolated from South China Sea.</title>
        <authorList>
            <person name="Huang H."/>
            <person name="Mo K."/>
            <person name="Hu Y."/>
        </authorList>
    </citation>
    <scope>NUCLEOTIDE SEQUENCE</scope>
    <source>
        <strain evidence="5">IB182363</strain>
    </source>
</reference>
<dbReference type="EMBL" id="JACXJA010000008">
    <property type="protein sequence ID" value="MBD2862114.1"/>
    <property type="molecule type" value="Genomic_DNA"/>
</dbReference>
<comment type="caution">
    <text evidence="5">The sequence shown here is derived from an EMBL/GenBank/DDBJ whole genome shotgun (WGS) entry which is preliminary data.</text>
</comment>
<dbReference type="InterPro" id="IPR018062">
    <property type="entry name" value="HTH_AraC-typ_CS"/>
</dbReference>
<dbReference type="Pfam" id="PF12833">
    <property type="entry name" value="HTH_18"/>
    <property type="match status" value="1"/>
</dbReference>
<dbReference type="Proteomes" id="UP000639396">
    <property type="component" value="Unassembled WGS sequence"/>
</dbReference>
<dbReference type="InterPro" id="IPR009057">
    <property type="entry name" value="Homeodomain-like_sf"/>
</dbReference>
<dbReference type="PROSITE" id="PS01124">
    <property type="entry name" value="HTH_ARAC_FAMILY_2"/>
    <property type="match status" value="1"/>
</dbReference>
<evidence type="ECO:0000259" key="4">
    <source>
        <dbReference type="PROSITE" id="PS01124"/>
    </source>
</evidence>
<evidence type="ECO:0000256" key="2">
    <source>
        <dbReference type="ARBA" id="ARBA00023125"/>
    </source>
</evidence>
<sequence length="270" mass="31050">MSFPLCGHIPRLTYFQHVVKREQFFQYESVQIEWLVFAVEDGSFYYEIEDHCATASFGDLVFCPPGVNFKRVVIAPVTLFVLRMGWGDDQGNELDPLRLDRVPVGKVSLHDTERLLDDYAAMKRHHYLDERWSMIGRSHCLHHIWLMYCEQAEQLPSAEAPGSLDPLIRKATVLMQSQAFERFSLNALAASLGVSRAQLCQKFHAELGTTPIKYVTALRLEKAKKLLVETNLTLDQISECCGYQNGFYLSRVFKNNCGVTPKQYRLEHRL</sequence>
<keyword evidence="1" id="KW-0805">Transcription regulation</keyword>
<accession>A0A927H046</accession>
<evidence type="ECO:0000256" key="1">
    <source>
        <dbReference type="ARBA" id="ARBA00023015"/>
    </source>
</evidence>
<evidence type="ECO:0000256" key="3">
    <source>
        <dbReference type="ARBA" id="ARBA00023163"/>
    </source>
</evidence>
<proteinExistence type="predicted"/>
<dbReference type="Gene3D" id="1.10.10.60">
    <property type="entry name" value="Homeodomain-like"/>
    <property type="match status" value="2"/>
</dbReference>
<dbReference type="AlphaFoldDB" id="A0A927H046"/>
<dbReference type="PANTHER" id="PTHR43280:SF2">
    <property type="entry name" value="HTH-TYPE TRANSCRIPTIONAL REGULATOR EXSA"/>
    <property type="match status" value="1"/>
</dbReference>
<gene>
    <name evidence="5" type="ORF">IDH45_08985</name>
</gene>
<dbReference type="SMART" id="SM00342">
    <property type="entry name" value="HTH_ARAC"/>
    <property type="match status" value="1"/>
</dbReference>
<dbReference type="InterPro" id="IPR018060">
    <property type="entry name" value="HTH_AraC"/>
</dbReference>
<keyword evidence="6" id="KW-1185">Reference proteome</keyword>
<protein>
    <submittedName>
        <fullName evidence="5">Helix-turn-helix transcriptional regulator</fullName>
    </submittedName>
</protein>
<name>A0A927H046_9BACL</name>
<dbReference type="PANTHER" id="PTHR43280">
    <property type="entry name" value="ARAC-FAMILY TRANSCRIPTIONAL REGULATOR"/>
    <property type="match status" value="1"/>
</dbReference>
<dbReference type="RefSeq" id="WP_190926701.1">
    <property type="nucleotide sequence ID" value="NZ_JACXJA010000008.1"/>
</dbReference>
<keyword evidence="2" id="KW-0238">DNA-binding</keyword>